<dbReference type="HOGENOM" id="CLU_065737_0_0_2"/>
<gene>
    <name evidence="1" type="ORF">TES1_0269</name>
</gene>
<evidence type="ECO:0008006" key="3">
    <source>
        <dbReference type="Google" id="ProtNLM"/>
    </source>
</evidence>
<dbReference type="SUPFAM" id="SSF48452">
    <property type="entry name" value="TPR-like"/>
    <property type="match status" value="1"/>
</dbReference>
<reference evidence="1 2" key="1">
    <citation type="journal article" date="2014" name="Int. J. Syst. Evol. Microbiol.">
        <title>Thermococcus paralvinellae sp. nov. and Thermococcus cleftensis sp. nov. of hyperthermophilic heterotrophs from deep-sea hydrothermal vents.</title>
        <authorList>
            <person name="Hensley S.A."/>
            <person name="Jung J.H."/>
            <person name="Park C.S."/>
            <person name="Holden J.F."/>
        </authorList>
    </citation>
    <scope>NUCLEOTIDE SEQUENCE [LARGE SCALE GENOMIC DNA]</scope>
    <source>
        <strain evidence="1 2">ES1</strain>
    </source>
</reference>
<evidence type="ECO:0000313" key="2">
    <source>
        <dbReference type="Proteomes" id="UP000019027"/>
    </source>
</evidence>
<protein>
    <recommendedName>
        <fullName evidence="3">TRP-repeat-containing protein</fullName>
    </recommendedName>
</protein>
<organism evidence="1 2">
    <name type="scientific">Thermococcus paralvinellae</name>
    <dbReference type="NCBI Taxonomy" id="582419"/>
    <lineage>
        <taxon>Archaea</taxon>
        <taxon>Methanobacteriati</taxon>
        <taxon>Methanobacteriota</taxon>
        <taxon>Thermococci</taxon>
        <taxon>Thermococcales</taxon>
        <taxon>Thermococcaceae</taxon>
        <taxon>Thermococcus</taxon>
    </lineage>
</organism>
<dbReference type="Gene3D" id="1.25.40.10">
    <property type="entry name" value="Tetratricopeptide repeat domain"/>
    <property type="match status" value="1"/>
</dbReference>
<dbReference type="InterPro" id="IPR011990">
    <property type="entry name" value="TPR-like_helical_dom_sf"/>
</dbReference>
<dbReference type="OrthoDB" id="103674at2157"/>
<keyword evidence="2" id="KW-1185">Reference proteome</keyword>
<dbReference type="KEGG" id="ths:TES1_0269"/>
<dbReference type="EMBL" id="CP006965">
    <property type="protein sequence ID" value="AHF79664.1"/>
    <property type="molecule type" value="Genomic_DNA"/>
</dbReference>
<dbReference type="AlphaFoldDB" id="W0I0Y1"/>
<sequence>MGDVRKLLKENKIKDAVEVALKMENTILKLEVLAYILRSVDNRDYQEFIFSQMFEAAESMDNLQDKAVAYAILAYSAYIMGKGKVDESLFQKALDLAKSLPYHSWRAETLADIAYYMAKADLFEESLRTFLLAYNTIRDSKEPYSIVVSVLSNIAKRLVRVGDSISNRVAVQFYNLAKEIYLSIRFRTQAKLVDEKIKFVQKVLKQKNLAVLEFLGQGDIDKAIASIRYLEPKERTLALLEISHWLFLHEKEKLARRILSDAFEMMLTGKFKPDDRELVKIAQKFIRIGLFDDALILAKIIEDKEKASEVLGNIALAYARFGKKEKALSIAEGIQNEIVKNKVLKALKGEEDVGHK</sequence>
<dbReference type="Proteomes" id="UP000019027">
    <property type="component" value="Chromosome"/>
</dbReference>
<dbReference type="RefSeq" id="WP_042679547.1">
    <property type="nucleotide sequence ID" value="NZ_CP006965.1"/>
</dbReference>
<proteinExistence type="predicted"/>
<accession>W0I0Y1</accession>
<name>W0I0Y1_9EURY</name>
<evidence type="ECO:0000313" key="1">
    <source>
        <dbReference type="EMBL" id="AHF79664.1"/>
    </source>
</evidence>
<dbReference type="STRING" id="582419.TES1_0269"/>
<dbReference type="GeneID" id="24906511"/>